<dbReference type="AlphaFoldDB" id="A0A1X7AE90"/>
<gene>
    <name evidence="1" type="ORF">EHSB41UT_00308</name>
</gene>
<name>A0A1X7AE90_9GAMM</name>
<organism evidence="1 2">
    <name type="scientific">Parendozoicomonas haliclonae</name>
    <dbReference type="NCBI Taxonomy" id="1960125"/>
    <lineage>
        <taxon>Bacteria</taxon>
        <taxon>Pseudomonadati</taxon>
        <taxon>Pseudomonadota</taxon>
        <taxon>Gammaproteobacteria</taxon>
        <taxon>Oceanospirillales</taxon>
        <taxon>Endozoicomonadaceae</taxon>
        <taxon>Parendozoicomonas</taxon>
    </lineage>
</organism>
<proteinExistence type="predicted"/>
<reference evidence="1 2" key="1">
    <citation type="submission" date="2017-03" db="EMBL/GenBank/DDBJ databases">
        <authorList>
            <person name="Afonso C.L."/>
            <person name="Miller P.J."/>
            <person name="Scott M.A."/>
            <person name="Spackman E."/>
            <person name="Goraichik I."/>
            <person name="Dimitrov K.M."/>
            <person name="Suarez D.L."/>
            <person name="Swayne D.E."/>
        </authorList>
    </citation>
    <scope>NUCLEOTIDE SEQUENCE [LARGE SCALE GENOMIC DNA]</scope>
    <source>
        <strain evidence="1">SB41UT1</strain>
    </source>
</reference>
<protein>
    <submittedName>
        <fullName evidence="1">Uncharacterized protein</fullName>
    </submittedName>
</protein>
<dbReference type="EMBL" id="FWPT01000001">
    <property type="protein sequence ID" value="SMA33629.1"/>
    <property type="molecule type" value="Genomic_DNA"/>
</dbReference>
<evidence type="ECO:0000313" key="1">
    <source>
        <dbReference type="EMBL" id="SMA33629.1"/>
    </source>
</evidence>
<accession>A0A1X7AE90</accession>
<dbReference type="Proteomes" id="UP000196573">
    <property type="component" value="Unassembled WGS sequence"/>
</dbReference>
<evidence type="ECO:0000313" key="2">
    <source>
        <dbReference type="Proteomes" id="UP000196573"/>
    </source>
</evidence>
<sequence>MRVSDADLSIYAQWILDHLTKKDRDFLSDIKSRVKPNTCGKEFWVSMYATVVDRRKAHLTKAVASDKCKAEQIPVIDNKRLREAIAERMLRIDMPEVT</sequence>
<keyword evidence="2" id="KW-1185">Reference proteome</keyword>